<dbReference type="SUPFAM" id="SSF54719">
    <property type="entry name" value="Fe,Mn superoxide dismutase (SOD), C-terminal domain"/>
    <property type="match status" value="1"/>
</dbReference>
<feature type="binding site" evidence="5">
    <location>
        <position position="82"/>
    </location>
    <ligand>
        <name>Mn(2+)</name>
        <dbReference type="ChEBI" id="CHEBI:29035"/>
    </ligand>
</feature>
<feature type="binding site" evidence="5">
    <location>
        <position position="27"/>
    </location>
    <ligand>
        <name>Mn(2+)</name>
        <dbReference type="ChEBI" id="CHEBI:29035"/>
    </ligand>
</feature>
<evidence type="ECO:0000256" key="5">
    <source>
        <dbReference type="PIRSR" id="PIRSR000349-1"/>
    </source>
</evidence>
<feature type="binding site" evidence="5">
    <location>
        <position position="171"/>
    </location>
    <ligand>
        <name>Mn(2+)</name>
        <dbReference type="ChEBI" id="CHEBI:29035"/>
    </ligand>
</feature>
<dbReference type="InterPro" id="IPR019831">
    <property type="entry name" value="Mn/Fe_SOD_N"/>
</dbReference>
<dbReference type="PANTHER" id="PTHR43595">
    <property type="entry name" value="37S RIBOSOMAL PROTEIN S26, MITOCHONDRIAL"/>
    <property type="match status" value="1"/>
</dbReference>
<name>A0A1G2CKP6_9BACT</name>
<dbReference type="Pfam" id="PF02777">
    <property type="entry name" value="Sod_Fe_C"/>
    <property type="match status" value="1"/>
</dbReference>
<evidence type="ECO:0000256" key="1">
    <source>
        <dbReference type="ARBA" id="ARBA00008714"/>
    </source>
</evidence>
<gene>
    <name evidence="9" type="ORF">A2946_04135</name>
</gene>
<evidence type="ECO:0000259" key="7">
    <source>
        <dbReference type="Pfam" id="PF00081"/>
    </source>
</evidence>
<comment type="caution">
    <text evidence="9">The sequence shown here is derived from an EMBL/GenBank/DDBJ whole genome shotgun (WGS) entry which is preliminary data.</text>
</comment>
<evidence type="ECO:0000256" key="4">
    <source>
        <dbReference type="ARBA" id="ARBA00023002"/>
    </source>
</evidence>
<dbReference type="Gene3D" id="1.10.287.990">
    <property type="entry name" value="Fe,Mn superoxide dismutase (SOD) domain"/>
    <property type="match status" value="1"/>
</dbReference>
<dbReference type="EC" id="1.15.1.1" evidence="2 6"/>
<feature type="domain" description="Manganese/iron superoxide dismutase N-terminal" evidence="7">
    <location>
        <begin position="2"/>
        <end position="90"/>
    </location>
</feature>
<evidence type="ECO:0000256" key="3">
    <source>
        <dbReference type="ARBA" id="ARBA00022723"/>
    </source>
</evidence>
<dbReference type="AlphaFoldDB" id="A0A1G2CKP6"/>
<dbReference type="GO" id="GO:0046872">
    <property type="term" value="F:metal ion binding"/>
    <property type="evidence" value="ECO:0007669"/>
    <property type="project" value="UniProtKB-KW"/>
</dbReference>
<comment type="catalytic activity">
    <reaction evidence="6">
        <text>2 superoxide + 2 H(+) = H2O2 + O2</text>
        <dbReference type="Rhea" id="RHEA:20696"/>
        <dbReference type="ChEBI" id="CHEBI:15378"/>
        <dbReference type="ChEBI" id="CHEBI:15379"/>
        <dbReference type="ChEBI" id="CHEBI:16240"/>
        <dbReference type="ChEBI" id="CHEBI:18421"/>
        <dbReference type="EC" id="1.15.1.1"/>
    </reaction>
</comment>
<dbReference type="PROSITE" id="PS00088">
    <property type="entry name" value="SOD_MN"/>
    <property type="match status" value="1"/>
</dbReference>
<dbReference type="Pfam" id="PF00081">
    <property type="entry name" value="Sod_Fe_N"/>
    <property type="match status" value="1"/>
</dbReference>
<dbReference type="SUPFAM" id="SSF46609">
    <property type="entry name" value="Fe,Mn superoxide dismutase (SOD), N-terminal domain"/>
    <property type="match status" value="1"/>
</dbReference>
<dbReference type="PIRSF" id="PIRSF000349">
    <property type="entry name" value="SODismutase"/>
    <property type="match status" value="1"/>
</dbReference>
<evidence type="ECO:0000256" key="6">
    <source>
        <dbReference type="RuleBase" id="RU000414"/>
    </source>
</evidence>
<dbReference type="GO" id="GO:0005737">
    <property type="term" value="C:cytoplasm"/>
    <property type="evidence" value="ECO:0007669"/>
    <property type="project" value="TreeGrafter"/>
</dbReference>
<proteinExistence type="inferred from homology"/>
<dbReference type="InterPro" id="IPR019832">
    <property type="entry name" value="Mn/Fe_SOD_C"/>
</dbReference>
<sequence>MTHELPPLPYAYNALEPYIDARTMEIHHGKHHLAYVTKLNEIVTGTSVLHGKSIEEILADLNAVPEGARAPIRNFGGGHFNHAFFWKVMAGEGSARGEARGKLAGALTAQFGGFASFREQFTKTANSVFGSGWTWLVSDKMGKLSIVSTLNQDCPLSLGLAPVTVLDEWEHAYYLSYQNRRPEYVEAFWNVANWDQAEENYREAVQ</sequence>
<keyword evidence="4 6" id="KW-0560">Oxidoreductase</keyword>
<dbReference type="PRINTS" id="PR01703">
    <property type="entry name" value="MNSODISMTASE"/>
</dbReference>
<dbReference type="EMBL" id="MHLB01000027">
    <property type="protein sequence ID" value="OGZ01929.1"/>
    <property type="molecule type" value="Genomic_DNA"/>
</dbReference>
<dbReference type="PANTHER" id="PTHR43595:SF2">
    <property type="entry name" value="SMALL RIBOSOMAL SUBUNIT PROTEIN MS42"/>
    <property type="match status" value="1"/>
</dbReference>
<protein>
    <recommendedName>
        <fullName evidence="2 6">Superoxide dismutase</fullName>
        <ecNumber evidence="2 6">1.15.1.1</ecNumber>
    </recommendedName>
</protein>
<accession>A0A1G2CKP6</accession>
<dbReference type="InterPro" id="IPR019833">
    <property type="entry name" value="Mn/Fe_SOD_BS"/>
</dbReference>
<comment type="function">
    <text evidence="6">Destroys radicals which are normally produced within the cells and which are toxic to biological systems.</text>
</comment>
<reference evidence="9 10" key="1">
    <citation type="journal article" date="2016" name="Nat. Commun.">
        <title>Thousands of microbial genomes shed light on interconnected biogeochemical processes in an aquifer system.</title>
        <authorList>
            <person name="Anantharaman K."/>
            <person name="Brown C.T."/>
            <person name="Hug L.A."/>
            <person name="Sharon I."/>
            <person name="Castelle C.J."/>
            <person name="Probst A.J."/>
            <person name="Thomas B.C."/>
            <person name="Singh A."/>
            <person name="Wilkins M.J."/>
            <person name="Karaoz U."/>
            <person name="Brodie E.L."/>
            <person name="Williams K.H."/>
            <person name="Hubbard S.S."/>
            <person name="Banfield J.F."/>
        </authorList>
    </citation>
    <scope>NUCLEOTIDE SEQUENCE [LARGE SCALE GENOMIC DNA]</scope>
</reference>
<feature type="domain" description="Manganese/iron superoxide dismutase C-terminal" evidence="8">
    <location>
        <begin position="100"/>
        <end position="199"/>
    </location>
</feature>
<dbReference type="GO" id="GO:0004784">
    <property type="term" value="F:superoxide dismutase activity"/>
    <property type="evidence" value="ECO:0007669"/>
    <property type="project" value="UniProtKB-EC"/>
</dbReference>
<evidence type="ECO:0000256" key="2">
    <source>
        <dbReference type="ARBA" id="ARBA00012682"/>
    </source>
</evidence>
<dbReference type="InterPro" id="IPR036314">
    <property type="entry name" value="SOD_C_sf"/>
</dbReference>
<keyword evidence="3 5" id="KW-0479">Metal-binding</keyword>
<organism evidence="9 10">
    <name type="scientific">Candidatus Liptonbacteria bacterium RIFCSPLOWO2_01_FULL_53_13</name>
    <dbReference type="NCBI Taxonomy" id="1798651"/>
    <lineage>
        <taxon>Bacteria</taxon>
        <taxon>Candidatus Liptoniibacteriota</taxon>
    </lineage>
</organism>
<evidence type="ECO:0000259" key="8">
    <source>
        <dbReference type="Pfam" id="PF02777"/>
    </source>
</evidence>
<feature type="binding site" evidence="5">
    <location>
        <position position="167"/>
    </location>
    <ligand>
        <name>Mn(2+)</name>
        <dbReference type="ChEBI" id="CHEBI:29035"/>
    </ligand>
</feature>
<comment type="similarity">
    <text evidence="1 6">Belongs to the iron/manganese superoxide dismutase family.</text>
</comment>
<dbReference type="InterPro" id="IPR001189">
    <property type="entry name" value="Mn/Fe_SOD"/>
</dbReference>
<dbReference type="InterPro" id="IPR036324">
    <property type="entry name" value="Mn/Fe_SOD_N_sf"/>
</dbReference>
<dbReference type="Gene3D" id="3.55.40.20">
    <property type="entry name" value="Iron/manganese superoxide dismutase, C-terminal domain"/>
    <property type="match status" value="1"/>
</dbReference>
<dbReference type="Proteomes" id="UP000178348">
    <property type="component" value="Unassembled WGS sequence"/>
</dbReference>
<evidence type="ECO:0000313" key="9">
    <source>
        <dbReference type="EMBL" id="OGZ01929.1"/>
    </source>
</evidence>
<evidence type="ECO:0000313" key="10">
    <source>
        <dbReference type="Proteomes" id="UP000178348"/>
    </source>
</evidence>
<dbReference type="FunFam" id="3.55.40.20:FF:000004">
    <property type="entry name" value="Superoxide dismutase [Fe]"/>
    <property type="match status" value="1"/>
</dbReference>